<dbReference type="SUPFAM" id="SSF111369">
    <property type="entry name" value="HlyD-like secretion proteins"/>
    <property type="match status" value="1"/>
</dbReference>
<evidence type="ECO:0000256" key="1">
    <source>
        <dbReference type="ARBA" id="ARBA00004196"/>
    </source>
</evidence>
<feature type="transmembrane region" description="Helical" evidence="3">
    <location>
        <begin position="38"/>
        <end position="57"/>
    </location>
</feature>
<keyword evidence="3" id="KW-1133">Transmembrane helix</keyword>
<sequence>MSTSAEPASPPAQVAERPAPLPSGGAPLRRRTRRGLRFLLMISLPLLLAAGGAYVYVTGGRDVGTDDAYIQQDLVSVIPQVSGRIVEVGAHENEVVARGSLLFAIDDAAYRNNVEQAEAAVASARLDVEKLKAAYAKAVAKRKTSEDAVEIAKAQQKRQSDLAGHGIVAQAALDQANLTLQNAAGDLVSSDQDIASARAALGGDPDIMTDAHPEVMVALAKLHSAELDLSRTKVYAPVDGVVTLTNLLQKGQYVAPGSSVLALVETSSTHIEANYKESDLTHMAVGQPAKVTVDAYPDVTLKGRVESIGAGTGSAFSLIPAQNASGNWVKVVQRLPVRIALDDPKGAPPLRVGLSVAVDVDTGHARGLPKFVVAAAERLGLQRLLDAARPPRGYAEVRR</sequence>
<proteinExistence type="predicted"/>
<dbReference type="AlphaFoldDB" id="A0A1T4QWP7"/>
<dbReference type="Gene3D" id="2.40.50.100">
    <property type="match status" value="1"/>
</dbReference>
<evidence type="ECO:0000313" key="6">
    <source>
        <dbReference type="EMBL" id="SKA08210.1"/>
    </source>
</evidence>
<keyword evidence="3" id="KW-0812">Transmembrane</keyword>
<keyword evidence="7" id="KW-1185">Reference proteome</keyword>
<evidence type="ECO:0000256" key="2">
    <source>
        <dbReference type="SAM" id="MobiDB-lite"/>
    </source>
</evidence>
<dbReference type="PANTHER" id="PTHR30386">
    <property type="entry name" value="MEMBRANE FUSION SUBUNIT OF EMRAB-TOLC MULTIDRUG EFFLUX PUMP"/>
    <property type="match status" value="1"/>
</dbReference>
<name>A0A1T4QWP7_9HYPH</name>
<feature type="domain" description="p-hydroxybenzoic acid efflux pump subunit AaeA-like beta-barrel" evidence="5">
    <location>
        <begin position="270"/>
        <end position="360"/>
    </location>
</feature>
<evidence type="ECO:0000259" key="5">
    <source>
        <dbReference type="Pfam" id="PF25963"/>
    </source>
</evidence>
<dbReference type="PANTHER" id="PTHR30386:SF19">
    <property type="entry name" value="MULTIDRUG EXPORT PROTEIN EMRA-RELATED"/>
    <property type="match status" value="1"/>
</dbReference>
<dbReference type="Pfam" id="PF25963">
    <property type="entry name" value="Beta-barrel_AAEA"/>
    <property type="match status" value="1"/>
</dbReference>
<dbReference type="Pfam" id="PF25917">
    <property type="entry name" value="BSH_RND"/>
    <property type="match status" value="1"/>
</dbReference>
<dbReference type="STRING" id="1365950.SAMN05428963_105313"/>
<comment type="subcellular location">
    <subcellularLocation>
        <location evidence="1">Cell envelope</location>
    </subcellularLocation>
</comment>
<dbReference type="Proteomes" id="UP000190135">
    <property type="component" value="Unassembled WGS sequence"/>
</dbReference>
<dbReference type="RefSeq" id="WP_245319010.1">
    <property type="nucleotide sequence ID" value="NZ_FUXL01000005.1"/>
</dbReference>
<accession>A0A1T4QWP7</accession>
<keyword evidence="3" id="KW-0472">Membrane</keyword>
<evidence type="ECO:0000313" key="7">
    <source>
        <dbReference type="Proteomes" id="UP000190135"/>
    </source>
</evidence>
<organism evidence="6 7">
    <name type="scientific">Consotaella salsifontis</name>
    <dbReference type="NCBI Taxonomy" id="1365950"/>
    <lineage>
        <taxon>Bacteria</taxon>
        <taxon>Pseudomonadati</taxon>
        <taxon>Pseudomonadota</taxon>
        <taxon>Alphaproteobacteria</taxon>
        <taxon>Hyphomicrobiales</taxon>
        <taxon>Aurantimonadaceae</taxon>
        <taxon>Consotaella</taxon>
    </lineage>
</organism>
<reference evidence="6 7" key="1">
    <citation type="submission" date="2017-02" db="EMBL/GenBank/DDBJ databases">
        <authorList>
            <person name="Peterson S.W."/>
        </authorList>
    </citation>
    <scope>NUCLEOTIDE SEQUENCE [LARGE SCALE GENOMIC DNA]</scope>
    <source>
        <strain evidence="6 7">USBA 369</strain>
    </source>
</reference>
<dbReference type="GO" id="GO:0055085">
    <property type="term" value="P:transmembrane transport"/>
    <property type="evidence" value="ECO:0007669"/>
    <property type="project" value="InterPro"/>
</dbReference>
<dbReference type="InterPro" id="IPR050739">
    <property type="entry name" value="MFP"/>
</dbReference>
<feature type="region of interest" description="Disordered" evidence="2">
    <location>
        <begin position="1"/>
        <end position="28"/>
    </location>
</feature>
<gene>
    <name evidence="6" type="ORF">SAMN05428963_105313</name>
</gene>
<dbReference type="InterPro" id="IPR058625">
    <property type="entry name" value="MdtA-like_BSH"/>
</dbReference>
<feature type="domain" description="Multidrug resistance protein MdtA-like barrel-sandwich hybrid" evidence="4">
    <location>
        <begin position="75"/>
        <end position="263"/>
    </location>
</feature>
<evidence type="ECO:0000256" key="3">
    <source>
        <dbReference type="SAM" id="Phobius"/>
    </source>
</evidence>
<dbReference type="Gene3D" id="1.10.287.470">
    <property type="entry name" value="Helix hairpin bin"/>
    <property type="match status" value="1"/>
</dbReference>
<dbReference type="Gene3D" id="2.40.30.170">
    <property type="match status" value="1"/>
</dbReference>
<dbReference type="InterPro" id="IPR058634">
    <property type="entry name" value="AaeA-lik-b-barrel"/>
</dbReference>
<protein>
    <submittedName>
        <fullName evidence="6">Membrane fusion protein, multidrug efflux system</fullName>
    </submittedName>
</protein>
<evidence type="ECO:0000259" key="4">
    <source>
        <dbReference type="Pfam" id="PF25917"/>
    </source>
</evidence>
<dbReference type="EMBL" id="FUXL01000005">
    <property type="protein sequence ID" value="SKA08210.1"/>
    <property type="molecule type" value="Genomic_DNA"/>
</dbReference>
<dbReference type="GO" id="GO:0030313">
    <property type="term" value="C:cell envelope"/>
    <property type="evidence" value="ECO:0007669"/>
    <property type="project" value="UniProtKB-SubCell"/>
</dbReference>